<keyword evidence="2" id="KW-1185">Reference proteome</keyword>
<evidence type="ECO:0000313" key="2">
    <source>
        <dbReference type="Proteomes" id="UP001500074"/>
    </source>
</evidence>
<accession>A0ABP9QZ50</accession>
<protein>
    <submittedName>
        <fullName evidence="1">Uncharacterized protein</fullName>
    </submittedName>
</protein>
<reference evidence="2" key="1">
    <citation type="journal article" date="2019" name="Int. J. Syst. Evol. Microbiol.">
        <title>The Global Catalogue of Microorganisms (GCM) 10K type strain sequencing project: providing services to taxonomists for standard genome sequencing and annotation.</title>
        <authorList>
            <consortium name="The Broad Institute Genomics Platform"/>
            <consortium name="The Broad Institute Genome Sequencing Center for Infectious Disease"/>
            <person name="Wu L."/>
            <person name="Ma J."/>
        </authorList>
    </citation>
    <scope>NUCLEOTIDE SEQUENCE [LARGE SCALE GENOMIC DNA]</scope>
    <source>
        <strain evidence="2">JCM 18472</strain>
    </source>
</reference>
<dbReference type="EMBL" id="BAABKI010000002">
    <property type="protein sequence ID" value="GAA5169725.1"/>
    <property type="molecule type" value="Genomic_DNA"/>
</dbReference>
<proteinExistence type="predicted"/>
<sequence>MAHRPRILDTLFRRPRNGEIQASFDFDHSLAQLSNLISKERDSMHSMMPSPASG</sequence>
<name>A0ABP9QZ50_9GAMM</name>
<evidence type="ECO:0000313" key="1">
    <source>
        <dbReference type="EMBL" id="GAA5169725.1"/>
    </source>
</evidence>
<dbReference type="Proteomes" id="UP001500074">
    <property type="component" value="Unassembled WGS sequence"/>
</dbReference>
<gene>
    <name evidence="1" type="ORF">GCM10023342_02110</name>
</gene>
<organism evidence="1 2">
    <name type="scientific">Modicisalibacter zincidurans</name>
    <dbReference type="NCBI Taxonomy" id="1178777"/>
    <lineage>
        <taxon>Bacteria</taxon>
        <taxon>Pseudomonadati</taxon>
        <taxon>Pseudomonadota</taxon>
        <taxon>Gammaproteobacteria</taxon>
        <taxon>Oceanospirillales</taxon>
        <taxon>Halomonadaceae</taxon>
        <taxon>Modicisalibacter</taxon>
    </lineage>
</organism>
<comment type="caution">
    <text evidence="1">The sequence shown here is derived from an EMBL/GenBank/DDBJ whole genome shotgun (WGS) entry which is preliminary data.</text>
</comment>